<keyword evidence="1" id="KW-0472">Membrane</keyword>
<dbReference type="InterPro" id="IPR027417">
    <property type="entry name" value="P-loop_NTPase"/>
</dbReference>
<dbReference type="EMBL" id="QJKB01000004">
    <property type="protein sequence ID" value="PXX43104.1"/>
    <property type="molecule type" value="Genomic_DNA"/>
</dbReference>
<keyword evidence="2" id="KW-0547">Nucleotide-binding</keyword>
<dbReference type="GO" id="GO:0005524">
    <property type="term" value="F:ATP binding"/>
    <property type="evidence" value="ECO:0007669"/>
    <property type="project" value="UniProtKB-KW"/>
</dbReference>
<evidence type="ECO:0000256" key="2">
    <source>
        <dbReference type="ARBA" id="ARBA00022741"/>
    </source>
</evidence>
<dbReference type="CDD" id="cd03230">
    <property type="entry name" value="ABC_DR_subfamily_A"/>
    <property type="match status" value="1"/>
</dbReference>
<accession>A0A318J6L5</accession>
<sequence length="333" mass="36191">MNAAMNTSADTGNLAINVHGLSKSYGGRAVVDKVQLQVAKGRICGFLGPNGSGKTTTIRMLCGLLTPDAGTGSCLGLDIIKQAEQIKRQVGYMTQKFGLYDDLSIRQNLDFVARLFELPSRKNAVDQSLERLGLTARQHQLAGSLSGGWKQRLALAACLIHEPRLLLLDEPTAGVDPKARRDFWDQIHLLADQGITVLVSTHYMDEAERCHELCYIAYGKILARGTEAEIIRDSKLKVWTLQGEQLGALLEPLKSAPGVLSVAAFGNAVHVAGLDETLIQQALDTIRHQANIQITPSAANLEDVFISLIASAPDNFSKDDVQQVQKIRQKVTA</sequence>
<reference evidence="5 6" key="1">
    <citation type="submission" date="2018-05" db="EMBL/GenBank/DDBJ databases">
        <title>Genomic Encyclopedia of Type Strains, Phase IV (KMG-IV): sequencing the most valuable type-strain genomes for metagenomic binning, comparative biology and taxonomic classification.</title>
        <authorList>
            <person name="Goeker M."/>
        </authorList>
    </citation>
    <scope>NUCLEOTIDE SEQUENCE [LARGE SCALE GENOMIC DNA]</scope>
    <source>
        <strain evidence="5 6">DSM 19792</strain>
    </source>
</reference>
<dbReference type="GO" id="GO:0016887">
    <property type="term" value="F:ATP hydrolysis activity"/>
    <property type="evidence" value="ECO:0007669"/>
    <property type="project" value="InterPro"/>
</dbReference>
<dbReference type="InterPro" id="IPR003439">
    <property type="entry name" value="ABC_transporter-like_ATP-bd"/>
</dbReference>
<keyword evidence="6" id="KW-1185">Reference proteome</keyword>
<dbReference type="PANTHER" id="PTHR43038">
    <property type="entry name" value="ATP-BINDING CASSETTE, SUB-FAMILY H, MEMBER 1"/>
    <property type="match status" value="1"/>
</dbReference>
<organism evidence="5 6">
    <name type="scientific">Undibacterium pigrum</name>
    <dbReference type="NCBI Taxonomy" id="401470"/>
    <lineage>
        <taxon>Bacteria</taxon>
        <taxon>Pseudomonadati</taxon>
        <taxon>Pseudomonadota</taxon>
        <taxon>Betaproteobacteria</taxon>
        <taxon>Burkholderiales</taxon>
        <taxon>Oxalobacteraceae</taxon>
        <taxon>Undibacterium</taxon>
    </lineage>
</organism>
<comment type="caution">
    <text evidence="5">The sequence shown here is derived from an EMBL/GenBank/DDBJ whole genome shotgun (WGS) entry which is preliminary data.</text>
</comment>
<dbReference type="Pfam" id="PF00005">
    <property type="entry name" value="ABC_tran"/>
    <property type="match status" value="1"/>
</dbReference>
<protein>
    <submittedName>
        <fullName evidence="5">ABC-2 type transport system ATP-binding protein</fullName>
    </submittedName>
</protein>
<dbReference type="Gene3D" id="3.40.50.300">
    <property type="entry name" value="P-loop containing nucleotide triphosphate hydrolases"/>
    <property type="match status" value="1"/>
</dbReference>
<evidence type="ECO:0000256" key="1">
    <source>
        <dbReference type="ARBA" id="ARBA00022475"/>
    </source>
</evidence>
<evidence type="ECO:0000313" key="6">
    <source>
        <dbReference type="Proteomes" id="UP000247792"/>
    </source>
</evidence>
<evidence type="ECO:0000313" key="5">
    <source>
        <dbReference type="EMBL" id="PXX43104.1"/>
    </source>
</evidence>
<dbReference type="SUPFAM" id="SSF52540">
    <property type="entry name" value="P-loop containing nucleoside triphosphate hydrolases"/>
    <property type="match status" value="1"/>
</dbReference>
<dbReference type="Proteomes" id="UP000247792">
    <property type="component" value="Unassembled WGS sequence"/>
</dbReference>
<dbReference type="PROSITE" id="PS50893">
    <property type="entry name" value="ABC_TRANSPORTER_2"/>
    <property type="match status" value="1"/>
</dbReference>
<gene>
    <name evidence="5" type="ORF">DFR42_104105</name>
</gene>
<keyword evidence="1" id="KW-1003">Cell membrane</keyword>
<proteinExistence type="predicted"/>
<dbReference type="SMART" id="SM00382">
    <property type="entry name" value="AAA"/>
    <property type="match status" value="1"/>
</dbReference>
<dbReference type="InterPro" id="IPR017871">
    <property type="entry name" value="ABC_transporter-like_CS"/>
</dbReference>
<evidence type="ECO:0000256" key="3">
    <source>
        <dbReference type="ARBA" id="ARBA00022840"/>
    </source>
</evidence>
<keyword evidence="3 5" id="KW-0067">ATP-binding</keyword>
<name>A0A318J6L5_9BURK</name>
<dbReference type="PANTHER" id="PTHR43038:SF3">
    <property type="entry name" value="ABC TRANSPORTER G FAMILY MEMBER 20 ISOFORM X1"/>
    <property type="match status" value="1"/>
</dbReference>
<dbReference type="InterPro" id="IPR003593">
    <property type="entry name" value="AAA+_ATPase"/>
</dbReference>
<feature type="domain" description="ABC transporter" evidence="4">
    <location>
        <begin position="16"/>
        <end position="243"/>
    </location>
</feature>
<dbReference type="PROSITE" id="PS00211">
    <property type="entry name" value="ABC_TRANSPORTER_1"/>
    <property type="match status" value="1"/>
</dbReference>
<evidence type="ECO:0000259" key="4">
    <source>
        <dbReference type="PROSITE" id="PS50893"/>
    </source>
</evidence>
<dbReference type="AlphaFoldDB" id="A0A318J6L5"/>